<comment type="caution">
    <text evidence="1">The sequence shown here is derived from an EMBL/GenBank/DDBJ whole genome shotgun (WGS) entry which is preliminary data.</text>
</comment>
<name>A0A423ISU9_9PSED</name>
<dbReference type="RefSeq" id="WP_123719956.1">
    <property type="nucleotide sequence ID" value="NZ_MOBN01000017.1"/>
</dbReference>
<gene>
    <name evidence="1" type="ORF">BK663_07220</name>
</gene>
<proteinExistence type="predicted"/>
<reference evidence="1 2" key="1">
    <citation type="submission" date="2016-10" db="EMBL/GenBank/DDBJ databases">
        <title>Comparative genome analysis of multiple Pseudomonas spp. focuses on biocontrol and plant growth promoting traits.</title>
        <authorList>
            <person name="Tao X.-Y."/>
            <person name="Taylor C.G."/>
        </authorList>
    </citation>
    <scope>NUCLEOTIDE SEQUENCE [LARGE SCALE GENOMIC DNA]</scope>
    <source>
        <strain evidence="1 2">48C10</strain>
    </source>
</reference>
<dbReference type="EMBL" id="MOBN01000017">
    <property type="protein sequence ID" value="RON28473.1"/>
    <property type="molecule type" value="Genomic_DNA"/>
</dbReference>
<evidence type="ECO:0000313" key="1">
    <source>
        <dbReference type="EMBL" id="RON28473.1"/>
    </source>
</evidence>
<accession>A0A423ISU9</accession>
<sequence length="165" mass="19069">MNIYYTGSNKNSSSATGQLIAKIHNNFKFTDYDGTPTIFVTDGEVVILHTRHQISETEWNDITMRFPANIENKRYEFQSDDVLQPPTFIESWADPDGGSWHRPYYPKKDVGHITFDFNFKVGTLKATFNFTIMDGIKSHQVIGEINVENLEHIKPGQRHLEKLFE</sequence>
<protein>
    <submittedName>
        <fullName evidence="1">Uncharacterized protein</fullName>
    </submittedName>
</protein>
<dbReference type="AlphaFoldDB" id="A0A423ISU9"/>
<dbReference type="Proteomes" id="UP000284168">
    <property type="component" value="Unassembled WGS sequence"/>
</dbReference>
<organism evidence="1 2">
    <name type="scientific">Pseudomonas lini</name>
    <dbReference type="NCBI Taxonomy" id="163011"/>
    <lineage>
        <taxon>Bacteria</taxon>
        <taxon>Pseudomonadati</taxon>
        <taxon>Pseudomonadota</taxon>
        <taxon>Gammaproteobacteria</taxon>
        <taxon>Pseudomonadales</taxon>
        <taxon>Pseudomonadaceae</taxon>
        <taxon>Pseudomonas</taxon>
    </lineage>
</organism>
<evidence type="ECO:0000313" key="2">
    <source>
        <dbReference type="Proteomes" id="UP000284168"/>
    </source>
</evidence>